<dbReference type="Pfam" id="PF20826">
    <property type="entry name" value="PHD_5"/>
    <property type="match status" value="1"/>
</dbReference>
<dbReference type="InParanoid" id="A0A1Y1X8F3"/>
<gene>
    <name evidence="6" type="ORF">K493DRAFT_342272</name>
</gene>
<comment type="caution">
    <text evidence="6">The sequence shown here is derived from an EMBL/GenBank/DDBJ whole genome shotgun (WGS) entry which is preliminary data.</text>
</comment>
<dbReference type="OrthoDB" id="436852at2759"/>
<evidence type="ECO:0000313" key="7">
    <source>
        <dbReference type="Proteomes" id="UP000193498"/>
    </source>
</evidence>
<dbReference type="SUPFAM" id="SSF57903">
    <property type="entry name" value="FYVE/PHD zinc finger"/>
    <property type="match status" value="1"/>
</dbReference>
<dbReference type="Proteomes" id="UP000193498">
    <property type="component" value="Unassembled WGS sequence"/>
</dbReference>
<feature type="region of interest" description="Disordered" evidence="4">
    <location>
        <begin position="229"/>
        <end position="381"/>
    </location>
</feature>
<dbReference type="InterPro" id="IPR001965">
    <property type="entry name" value="Znf_PHD"/>
</dbReference>
<proteinExistence type="predicted"/>
<feature type="compositionally biased region" description="Basic residues" evidence="4">
    <location>
        <begin position="310"/>
        <end position="319"/>
    </location>
</feature>
<dbReference type="PANTHER" id="PTHR47793:SF1">
    <property type="entry name" value="HISTONE DEACETYLASE COMPLEX SUBUNIT CTI6"/>
    <property type="match status" value="1"/>
</dbReference>
<dbReference type="InterPro" id="IPR019786">
    <property type="entry name" value="Zinc_finger_PHD-type_CS"/>
</dbReference>
<dbReference type="STRING" id="1314790.A0A1Y1X8F3"/>
<name>A0A1Y1X8F3_9FUNG</name>
<feature type="domain" description="Zinc finger PHD-type" evidence="5">
    <location>
        <begin position="111"/>
        <end position="158"/>
    </location>
</feature>
<dbReference type="PANTHER" id="PTHR47793">
    <property type="entry name" value="HISTONE DEACETYLASE COMPLEX SUBUNIT CTI6"/>
    <property type="match status" value="1"/>
</dbReference>
<evidence type="ECO:0000256" key="4">
    <source>
        <dbReference type="SAM" id="MobiDB-lite"/>
    </source>
</evidence>
<dbReference type="Gene3D" id="3.30.40.10">
    <property type="entry name" value="Zinc/RING finger domain, C3HC4 (zinc finger)"/>
    <property type="match status" value="1"/>
</dbReference>
<feature type="compositionally biased region" description="Basic and acidic residues" evidence="4">
    <location>
        <begin position="249"/>
        <end position="263"/>
    </location>
</feature>
<dbReference type="FunCoup" id="A0A1Y1X8F3">
    <property type="interactions" value="59"/>
</dbReference>
<evidence type="ECO:0000313" key="6">
    <source>
        <dbReference type="EMBL" id="ORX81998.1"/>
    </source>
</evidence>
<feature type="compositionally biased region" description="Polar residues" evidence="4">
    <location>
        <begin position="324"/>
        <end position="342"/>
    </location>
</feature>
<feature type="compositionally biased region" description="Polar residues" evidence="4">
    <location>
        <begin position="239"/>
        <end position="248"/>
    </location>
</feature>
<dbReference type="PROSITE" id="PS01359">
    <property type="entry name" value="ZF_PHD_1"/>
    <property type="match status" value="1"/>
</dbReference>
<feature type="compositionally biased region" description="Basic and acidic residues" evidence="4">
    <location>
        <begin position="364"/>
        <end position="377"/>
    </location>
</feature>
<feature type="compositionally biased region" description="Basic and acidic residues" evidence="4">
    <location>
        <begin position="291"/>
        <end position="308"/>
    </location>
</feature>
<dbReference type="AlphaFoldDB" id="A0A1Y1X8F3"/>
<keyword evidence="3" id="KW-0862">Zinc</keyword>
<sequence>MIGITSPAHQHLCESMPRSCSSIWLIQWCRREGSHVDFWWLTNDISLDNQPEESTADFDRLSSTSVLPNFTSWLTLYFTYSTNMAGRAPNPTNRKGHRGTSKRTQSEEETRCVCGQQPLDHEGLMIQCELCRVWQHCACVNILDEKDCPEQYFCEQCKPENHSYLQYYNSKSDTSCSPSSKKYEENIPLPNDASLDEEMRLRSPNESDIRKTLASSEGDLFDNLKRQSRAKRAKALRTRSPSPVASNQKTKESESDEEYLVRADRKKKKVSSKSEDGEFTLTTSRGRKRDTKNSLDDESYKAHEETQSRKSTRKDRKEHHKDSNSSQELGLSSKATPSSDDVPSSGKRKKSKKAPLEQARNTTRAKEHGSATPDRRSPPIRVKNVSNRMTFQEMSRRTKYIFDCITRIQIAISEKAKNQSTTTFAATGSMEEPTTMEMVEGLTRKLVQFQELYGEMR</sequence>
<evidence type="ECO:0000256" key="1">
    <source>
        <dbReference type="ARBA" id="ARBA00022723"/>
    </source>
</evidence>
<keyword evidence="1" id="KW-0479">Metal-binding</keyword>
<dbReference type="InterPro" id="IPR011011">
    <property type="entry name" value="Znf_FYVE_PHD"/>
</dbReference>
<evidence type="ECO:0000259" key="5">
    <source>
        <dbReference type="SMART" id="SM00249"/>
    </source>
</evidence>
<keyword evidence="7" id="KW-1185">Reference proteome</keyword>
<accession>A0A1Y1X8F3</accession>
<dbReference type="InterPro" id="IPR013083">
    <property type="entry name" value="Znf_RING/FYVE/PHD"/>
</dbReference>
<reference evidence="6 7" key="1">
    <citation type="submission" date="2016-07" db="EMBL/GenBank/DDBJ databases">
        <title>Pervasive Adenine N6-methylation of Active Genes in Fungi.</title>
        <authorList>
            <consortium name="DOE Joint Genome Institute"/>
            <person name="Mondo S.J."/>
            <person name="Dannebaum R.O."/>
            <person name="Kuo R.C."/>
            <person name="Labutti K."/>
            <person name="Haridas S."/>
            <person name="Kuo A."/>
            <person name="Salamov A."/>
            <person name="Ahrendt S.R."/>
            <person name="Lipzen A."/>
            <person name="Sullivan W."/>
            <person name="Andreopoulos W.B."/>
            <person name="Clum A."/>
            <person name="Lindquist E."/>
            <person name="Daum C."/>
            <person name="Ramamoorthy G.K."/>
            <person name="Gryganskyi A."/>
            <person name="Culley D."/>
            <person name="Magnuson J.K."/>
            <person name="James T.Y."/>
            <person name="O'Malley M.A."/>
            <person name="Stajich J.E."/>
            <person name="Spatafora J.W."/>
            <person name="Visel A."/>
            <person name="Grigoriev I.V."/>
        </authorList>
    </citation>
    <scope>NUCLEOTIDE SEQUENCE [LARGE SCALE GENOMIC DNA]</scope>
    <source>
        <strain evidence="6 7">CBS 931.73</strain>
    </source>
</reference>
<evidence type="ECO:0000256" key="2">
    <source>
        <dbReference type="ARBA" id="ARBA00022771"/>
    </source>
</evidence>
<dbReference type="SMART" id="SM00249">
    <property type="entry name" value="PHD"/>
    <property type="match status" value="1"/>
</dbReference>
<organism evidence="6 7">
    <name type="scientific">Basidiobolus meristosporus CBS 931.73</name>
    <dbReference type="NCBI Taxonomy" id="1314790"/>
    <lineage>
        <taxon>Eukaryota</taxon>
        <taxon>Fungi</taxon>
        <taxon>Fungi incertae sedis</taxon>
        <taxon>Zoopagomycota</taxon>
        <taxon>Entomophthoromycotina</taxon>
        <taxon>Basidiobolomycetes</taxon>
        <taxon>Basidiobolales</taxon>
        <taxon>Basidiobolaceae</taxon>
        <taxon>Basidiobolus</taxon>
    </lineage>
</organism>
<evidence type="ECO:0000256" key="3">
    <source>
        <dbReference type="ARBA" id="ARBA00022833"/>
    </source>
</evidence>
<dbReference type="InterPro" id="IPR053051">
    <property type="entry name" value="HDAC_complex_subunit"/>
</dbReference>
<dbReference type="EMBL" id="MCFE01000684">
    <property type="protein sequence ID" value="ORX81998.1"/>
    <property type="molecule type" value="Genomic_DNA"/>
</dbReference>
<keyword evidence="2" id="KW-0863">Zinc-finger</keyword>
<dbReference type="GO" id="GO:0008270">
    <property type="term" value="F:zinc ion binding"/>
    <property type="evidence" value="ECO:0007669"/>
    <property type="project" value="UniProtKB-KW"/>
</dbReference>
<protein>
    <recommendedName>
        <fullName evidence="5">Zinc finger PHD-type domain-containing protein</fullName>
    </recommendedName>
</protein>